<sequence>MNLSCSRQGRYSVYIDKIIEDISIYIEGNHPGEDKSISRVSNNDCMSFEEFTKLCGVYNRSPIENGHYRTNVNSNDQDESLKIILDNRVNSLREDLKDDLNRTKLSMQMNFILELERLRNDLMKQIESHSLNAQLIDEIERLRDENKRLRQLQPRI</sequence>
<organism evidence="2 4">
    <name type="scientific">Rotaria sordida</name>
    <dbReference type="NCBI Taxonomy" id="392033"/>
    <lineage>
        <taxon>Eukaryota</taxon>
        <taxon>Metazoa</taxon>
        <taxon>Spiralia</taxon>
        <taxon>Gnathifera</taxon>
        <taxon>Rotifera</taxon>
        <taxon>Eurotatoria</taxon>
        <taxon>Bdelloidea</taxon>
        <taxon>Philodinida</taxon>
        <taxon>Philodinidae</taxon>
        <taxon>Rotaria</taxon>
    </lineage>
</organism>
<proteinExistence type="predicted"/>
<evidence type="ECO:0000313" key="4">
    <source>
        <dbReference type="Proteomes" id="UP000663889"/>
    </source>
</evidence>
<evidence type="ECO:0000313" key="2">
    <source>
        <dbReference type="EMBL" id="CAF1335250.1"/>
    </source>
</evidence>
<feature type="coiled-coil region" evidence="1">
    <location>
        <begin position="112"/>
        <end position="152"/>
    </location>
</feature>
<dbReference type="Proteomes" id="UP000663889">
    <property type="component" value="Unassembled WGS sequence"/>
</dbReference>
<reference evidence="2" key="1">
    <citation type="submission" date="2021-02" db="EMBL/GenBank/DDBJ databases">
        <authorList>
            <person name="Nowell W R."/>
        </authorList>
    </citation>
    <scope>NUCLEOTIDE SEQUENCE</scope>
</reference>
<gene>
    <name evidence="3" type="ORF">FNK824_LOCUS38674</name>
    <name evidence="2" type="ORF">SEV965_LOCUS28049</name>
</gene>
<evidence type="ECO:0000313" key="3">
    <source>
        <dbReference type="EMBL" id="CAF4252167.1"/>
    </source>
</evidence>
<protein>
    <submittedName>
        <fullName evidence="2">Uncharacterized protein</fullName>
    </submittedName>
</protein>
<dbReference type="Proteomes" id="UP000663874">
    <property type="component" value="Unassembled WGS sequence"/>
</dbReference>
<name>A0A815G6Z7_9BILA</name>
<accession>A0A815G6Z7</accession>
<dbReference type="EMBL" id="CAJNOU010002607">
    <property type="protein sequence ID" value="CAF1335250.1"/>
    <property type="molecule type" value="Genomic_DNA"/>
</dbReference>
<evidence type="ECO:0000256" key="1">
    <source>
        <dbReference type="SAM" id="Coils"/>
    </source>
</evidence>
<dbReference type="EMBL" id="CAJOBE010022700">
    <property type="protein sequence ID" value="CAF4252167.1"/>
    <property type="molecule type" value="Genomic_DNA"/>
</dbReference>
<dbReference type="AlphaFoldDB" id="A0A815G6Z7"/>
<keyword evidence="1" id="KW-0175">Coiled coil</keyword>
<comment type="caution">
    <text evidence="2">The sequence shown here is derived from an EMBL/GenBank/DDBJ whole genome shotgun (WGS) entry which is preliminary data.</text>
</comment>